<evidence type="ECO:0000256" key="3">
    <source>
        <dbReference type="ARBA" id="ARBA00008323"/>
    </source>
</evidence>
<dbReference type="PANTHER" id="PTHR11276">
    <property type="entry name" value="DNA POLYMERASE TYPE-X FAMILY MEMBER"/>
    <property type="match status" value="1"/>
</dbReference>
<dbReference type="FunFam" id="3.30.210.10:FF:000001">
    <property type="entry name" value="DNA polymerase lambda"/>
    <property type="match status" value="1"/>
</dbReference>
<keyword evidence="10 15" id="KW-0239">DNA-directed DNA polymerase</keyword>
<dbReference type="InterPro" id="IPR002008">
    <property type="entry name" value="DNA_pol_X_beta-like"/>
</dbReference>
<dbReference type="FunFam" id="1.10.150.20:FF:000010">
    <property type="entry name" value="DNA polymerase lambda"/>
    <property type="match status" value="1"/>
</dbReference>
<dbReference type="InterPro" id="IPR018944">
    <property type="entry name" value="DNA_pol_lambd_fingers_domain"/>
</dbReference>
<feature type="region of interest" description="Disordered" evidence="16">
    <location>
        <begin position="123"/>
        <end position="167"/>
    </location>
</feature>
<dbReference type="SMART" id="SM00483">
    <property type="entry name" value="POLXc"/>
    <property type="match status" value="1"/>
</dbReference>
<dbReference type="InterPro" id="IPR043519">
    <property type="entry name" value="NT_sf"/>
</dbReference>
<evidence type="ECO:0000256" key="13">
    <source>
        <dbReference type="ARBA" id="ARBA00023242"/>
    </source>
</evidence>
<dbReference type="Gene3D" id="3.40.50.10190">
    <property type="entry name" value="BRCT domain"/>
    <property type="match status" value="1"/>
</dbReference>
<proteinExistence type="inferred from homology"/>
<comment type="function">
    <text evidence="15">DNA polymerase that functions in several pathways of DNA repair. Involved in base excision repair (BER) responsible for repair of lesions that give rise to abasic (AP) sites in DNA. Also contributes to DNA double-strand break repair by non-homologous end joining and homologous recombination. Has both template-dependent and template-independent (terminal transferase) DNA polymerase activities. Has also a 5'-deoxyribose-5-phosphate lyase (dRP lyase) activity.</text>
</comment>
<dbReference type="SUPFAM" id="SSF52113">
    <property type="entry name" value="BRCT domain"/>
    <property type="match status" value="1"/>
</dbReference>
<dbReference type="GO" id="GO:0003887">
    <property type="term" value="F:DNA-directed DNA polymerase activity"/>
    <property type="evidence" value="ECO:0007669"/>
    <property type="project" value="UniProtKB-UniRule"/>
</dbReference>
<keyword evidence="8" id="KW-0479">Metal-binding</keyword>
<dbReference type="GO" id="GO:0005634">
    <property type="term" value="C:nucleus"/>
    <property type="evidence" value="ECO:0007669"/>
    <property type="project" value="UniProtKB-SubCell"/>
</dbReference>
<dbReference type="PRINTS" id="PR00869">
    <property type="entry name" value="DNAPOLX"/>
</dbReference>
<evidence type="ECO:0000256" key="5">
    <source>
        <dbReference type="ARBA" id="ARBA00022679"/>
    </source>
</evidence>
<dbReference type="Pfam" id="PF14716">
    <property type="entry name" value="HHH_8"/>
    <property type="match status" value="1"/>
</dbReference>
<dbReference type="InterPro" id="IPR037160">
    <property type="entry name" value="DNA_Pol_thumb_sf"/>
</dbReference>
<dbReference type="PRINTS" id="PR00870">
    <property type="entry name" value="DNAPOLXBETA"/>
</dbReference>
<dbReference type="PROSITE" id="PS50172">
    <property type="entry name" value="BRCT"/>
    <property type="match status" value="1"/>
</dbReference>
<dbReference type="InterPro" id="IPR002054">
    <property type="entry name" value="DNA-dir_DNA_pol_X"/>
</dbReference>
<dbReference type="OrthoDB" id="205514at2759"/>
<gene>
    <name evidence="18" type="ORF">Z519_03951</name>
</gene>
<dbReference type="InterPro" id="IPR036420">
    <property type="entry name" value="BRCT_dom_sf"/>
</dbReference>
<comment type="subcellular location">
    <subcellularLocation>
        <location evidence="2 15">Nucleus</location>
    </subcellularLocation>
</comment>
<dbReference type="InterPro" id="IPR001357">
    <property type="entry name" value="BRCT_dom"/>
</dbReference>
<dbReference type="SUPFAM" id="SSF81301">
    <property type="entry name" value="Nucleotidyltransferase"/>
    <property type="match status" value="1"/>
</dbReference>
<name>A0A0D2G9S7_CLAB1</name>
<feature type="domain" description="BRCT" evidence="17">
    <location>
        <begin position="32"/>
        <end position="98"/>
    </location>
</feature>
<evidence type="ECO:0000256" key="10">
    <source>
        <dbReference type="ARBA" id="ARBA00022932"/>
    </source>
</evidence>
<keyword evidence="11 15" id="KW-0234">DNA repair</keyword>
<accession>A0A0D2G9S7</accession>
<keyword evidence="7" id="KW-0235">DNA replication</keyword>
<evidence type="ECO:0000256" key="6">
    <source>
        <dbReference type="ARBA" id="ARBA00022695"/>
    </source>
</evidence>
<comment type="similarity">
    <text evidence="3 15">Belongs to the DNA polymerase type-X family.</text>
</comment>
<dbReference type="AlphaFoldDB" id="A0A0D2G9S7"/>
<comment type="cofactor">
    <cofactor evidence="1">
        <name>Mn(2+)</name>
        <dbReference type="ChEBI" id="CHEBI:29035"/>
    </cofactor>
</comment>
<dbReference type="InterPro" id="IPR029398">
    <property type="entry name" value="PolB_thumb"/>
</dbReference>
<evidence type="ECO:0000256" key="9">
    <source>
        <dbReference type="ARBA" id="ARBA00022763"/>
    </source>
</evidence>
<keyword evidence="4" id="KW-0237">DNA synthesis</keyword>
<evidence type="ECO:0000256" key="12">
    <source>
        <dbReference type="ARBA" id="ARBA00023239"/>
    </source>
</evidence>
<dbReference type="Gene3D" id="1.10.150.110">
    <property type="entry name" value="DNA polymerase beta, N-terminal domain-like"/>
    <property type="match status" value="1"/>
</dbReference>
<comment type="catalytic activity">
    <reaction evidence="14 15">
        <text>DNA(n) + a 2'-deoxyribonucleoside 5'-triphosphate = DNA(n+1) + diphosphate</text>
        <dbReference type="Rhea" id="RHEA:22508"/>
        <dbReference type="Rhea" id="RHEA-COMP:17339"/>
        <dbReference type="Rhea" id="RHEA-COMP:17340"/>
        <dbReference type="ChEBI" id="CHEBI:33019"/>
        <dbReference type="ChEBI" id="CHEBI:61560"/>
        <dbReference type="ChEBI" id="CHEBI:173112"/>
        <dbReference type="EC" id="2.7.7.7"/>
    </reaction>
</comment>
<keyword evidence="13 15" id="KW-0539">Nucleus</keyword>
<evidence type="ECO:0000313" key="18">
    <source>
        <dbReference type="EMBL" id="KIW95367.1"/>
    </source>
</evidence>
<evidence type="ECO:0000256" key="4">
    <source>
        <dbReference type="ARBA" id="ARBA00022634"/>
    </source>
</evidence>
<dbReference type="VEuPathDB" id="FungiDB:Z519_03951"/>
<reference evidence="18" key="1">
    <citation type="submission" date="2015-01" db="EMBL/GenBank/DDBJ databases">
        <title>The Genome Sequence of Cladophialophora bantiana CBS 173.52.</title>
        <authorList>
            <consortium name="The Broad Institute Genomics Platform"/>
            <person name="Cuomo C."/>
            <person name="de Hoog S."/>
            <person name="Gorbushina A."/>
            <person name="Stielow B."/>
            <person name="Teixiera M."/>
            <person name="Abouelleil A."/>
            <person name="Chapman S.B."/>
            <person name="Priest M."/>
            <person name="Young S.K."/>
            <person name="Wortman J."/>
            <person name="Nusbaum C."/>
            <person name="Birren B."/>
        </authorList>
    </citation>
    <scope>NUCLEOTIDE SEQUENCE [LARGE SCALE GENOMIC DNA]</scope>
    <source>
        <strain evidence="18">CBS 173.52</strain>
    </source>
</reference>
<dbReference type="EMBL" id="KN846984">
    <property type="protein sequence ID" value="KIW95367.1"/>
    <property type="molecule type" value="Genomic_DNA"/>
</dbReference>
<protein>
    <recommendedName>
        <fullName evidence="15">DNA polymerase</fullName>
        <ecNumber evidence="15">2.7.7.7</ecNumber>
    </recommendedName>
</protein>
<keyword evidence="9 15" id="KW-0227">DNA damage</keyword>
<sequence length="559" mass="62527">MAALQLANASSVFVPNNDDDSGARIRIHQSIQYGAQWAHKFCEEVTHIIVTQDDLDVTVVAKSFPSKQIPKGPVLLRQKWLFECWKSGFLVETHWRRFQVLGSDAIREPGRSIAAPGIDRRANIQGSRADKSLPIANEPDSNVQLRRECGTGPKTLKPKPEGNIDEDPLDIAIKDVQNGAGQHLDSDDSGSDDGAESQLVLNKEHSNGRVPEKAAGFLCMESHDGKTQSENPNAETMQKLQEMAKSYDRTGDRWRPRAFRQAIGKLRKQSELIRTSHQARAVGIGESIALQIEEIVSTGKYRRFEYAHNDPRNQIVKLFMGVYGAGETTAQKWIAQGYRCLAEVYEKADLNANQRVGIEHYDDFQQRIPRSEVEQHAAIVEKALKAADPNLQLIIGGSYRRGSKDSGDIDCIIFMPEAGISHIRSLMLDGVIPGLMVQGFLKVALASGHFSNDDSSKWHGASALPGSNVWRRIDFLFVPWAELGAALIYFTGNDLFNRSIRFLAGKKQMRLNQHGLFKDVMRGRGRQRINDGTLLEGHDEKRIFEILGVPYRLPEERNV</sequence>
<dbReference type="GO" id="GO:0006303">
    <property type="term" value="P:double-strand break repair via nonhomologous end joining"/>
    <property type="evidence" value="ECO:0007669"/>
    <property type="project" value="TreeGrafter"/>
</dbReference>
<evidence type="ECO:0000256" key="7">
    <source>
        <dbReference type="ARBA" id="ARBA00022705"/>
    </source>
</evidence>
<evidence type="ECO:0000256" key="8">
    <source>
        <dbReference type="ARBA" id="ARBA00022723"/>
    </source>
</evidence>
<evidence type="ECO:0000256" key="15">
    <source>
        <dbReference type="RuleBase" id="RU366014"/>
    </source>
</evidence>
<dbReference type="PANTHER" id="PTHR11276:SF28">
    <property type="entry name" value="DNA POLYMERASE LAMBDA"/>
    <property type="match status" value="1"/>
</dbReference>
<evidence type="ECO:0000256" key="14">
    <source>
        <dbReference type="ARBA" id="ARBA00049244"/>
    </source>
</evidence>
<keyword evidence="6 15" id="KW-0548">Nucleotidyltransferase</keyword>
<dbReference type="RefSeq" id="XP_016622036.1">
    <property type="nucleotide sequence ID" value="XM_016761698.1"/>
</dbReference>
<dbReference type="Pfam" id="PF14792">
    <property type="entry name" value="DNA_pol_B_palm"/>
    <property type="match status" value="1"/>
</dbReference>
<dbReference type="GO" id="GO:0046872">
    <property type="term" value="F:metal ion binding"/>
    <property type="evidence" value="ECO:0007669"/>
    <property type="project" value="UniProtKB-UniRule"/>
</dbReference>
<dbReference type="HOGENOM" id="CLU_008698_3_0_1"/>
<evidence type="ECO:0000256" key="11">
    <source>
        <dbReference type="ARBA" id="ARBA00023204"/>
    </source>
</evidence>
<keyword evidence="12" id="KW-0456">Lyase</keyword>
<dbReference type="FunFam" id="1.10.150.110:FF:000005">
    <property type="entry name" value="DNA polymerase POL4"/>
    <property type="match status" value="1"/>
</dbReference>
<dbReference type="Pfam" id="PF10391">
    <property type="entry name" value="DNA_pol_lambd_f"/>
    <property type="match status" value="1"/>
</dbReference>
<dbReference type="InterPro" id="IPR028207">
    <property type="entry name" value="DNA_pol_B_palm_palm"/>
</dbReference>
<dbReference type="InterPro" id="IPR027421">
    <property type="entry name" value="DNA_pol_lamdba_lyase_dom_sf"/>
</dbReference>
<dbReference type="InterPro" id="IPR010996">
    <property type="entry name" value="HHH_MUS81"/>
</dbReference>
<dbReference type="Gene3D" id="1.10.150.20">
    <property type="entry name" value="5' to 3' exonuclease, C-terminal subdomain"/>
    <property type="match status" value="1"/>
</dbReference>
<evidence type="ECO:0000256" key="1">
    <source>
        <dbReference type="ARBA" id="ARBA00001936"/>
    </source>
</evidence>
<dbReference type="Gene3D" id="3.30.210.10">
    <property type="entry name" value="DNA polymerase, thumb domain"/>
    <property type="match status" value="1"/>
</dbReference>
<dbReference type="GO" id="GO:0003677">
    <property type="term" value="F:DNA binding"/>
    <property type="evidence" value="ECO:0007669"/>
    <property type="project" value="UniProtKB-UniRule"/>
</dbReference>
<evidence type="ECO:0000256" key="16">
    <source>
        <dbReference type="SAM" id="MobiDB-lite"/>
    </source>
</evidence>
<evidence type="ECO:0000259" key="17">
    <source>
        <dbReference type="PROSITE" id="PS50172"/>
    </source>
</evidence>
<dbReference type="EC" id="2.7.7.7" evidence="15"/>
<dbReference type="CDD" id="cd00141">
    <property type="entry name" value="NT_POLXc"/>
    <property type="match status" value="1"/>
</dbReference>
<dbReference type="GO" id="GO:0016829">
    <property type="term" value="F:lyase activity"/>
    <property type="evidence" value="ECO:0007669"/>
    <property type="project" value="UniProtKB-KW"/>
</dbReference>
<dbReference type="Gene3D" id="3.30.460.10">
    <property type="entry name" value="Beta Polymerase, domain 2"/>
    <property type="match status" value="1"/>
</dbReference>
<dbReference type="SUPFAM" id="SSF81585">
    <property type="entry name" value="PsbU/PolX domain-like"/>
    <property type="match status" value="1"/>
</dbReference>
<dbReference type="SUPFAM" id="SSF47802">
    <property type="entry name" value="DNA polymerase beta, N-terminal domain-like"/>
    <property type="match status" value="1"/>
</dbReference>
<dbReference type="GeneID" id="27696879"/>
<dbReference type="InterPro" id="IPR022312">
    <property type="entry name" value="DNA_pol_X"/>
</dbReference>
<dbReference type="Pfam" id="PF14791">
    <property type="entry name" value="DNA_pol_B_thumb"/>
    <property type="match status" value="1"/>
</dbReference>
<evidence type="ECO:0000256" key="2">
    <source>
        <dbReference type="ARBA" id="ARBA00004123"/>
    </source>
</evidence>
<organism evidence="18">
    <name type="scientific">Cladophialophora bantiana (strain ATCC 10958 / CBS 173.52 / CDC B-1940 / NIH 8579)</name>
    <name type="common">Xylohypha bantiana</name>
    <dbReference type="NCBI Taxonomy" id="1442370"/>
    <lineage>
        <taxon>Eukaryota</taxon>
        <taxon>Fungi</taxon>
        <taxon>Dikarya</taxon>
        <taxon>Ascomycota</taxon>
        <taxon>Pezizomycotina</taxon>
        <taxon>Eurotiomycetes</taxon>
        <taxon>Chaetothyriomycetidae</taxon>
        <taxon>Chaetothyriales</taxon>
        <taxon>Herpotrichiellaceae</taxon>
        <taxon>Cladophialophora</taxon>
    </lineage>
</organism>
<keyword evidence="5 15" id="KW-0808">Transferase</keyword>